<dbReference type="Gene3D" id="2.40.50.870">
    <property type="entry name" value="Protein of unknown function (DUF3299)"/>
    <property type="match status" value="1"/>
</dbReference>
<evidence type="ECO:0000313" key="1">
    <source>
        <dbReference type="EMBL" id="WAW10169.1"/>
    </source>
</evidence>
<organism evidence="1 2">
    <name type="scientific">Oxalobacter vibrioformis</name>
    <dbReference type="NCBI Taxonomy" id="933080"/>
    <lineage>
        <taxon>Bacteria</taxon>
        <taxon>Pseudomonadati</taxon>
        <taxon>Pseudomonadota</taxon>
        <taxon>Betaproteobacteria</taxon>
        <taxon>Burkholderiales</taxon>
        <taxon>Oxalobacteraceae</taxon>
        <taxon>Oxalobacter</taxon>
    </lineage>
</organism>
<accession>A0A9E9P2R1</accession>
<dbReference type="AlphaFoldDB" id="A0A9E9P2R1"/>
<dbReference type="InterPro" id="IPR021727">
    <property type="entry name" value="DUF3299"/>
</dbReference>
<dbReference type="RefSeq" id="WP_269309171.1">
    <property type="nucleotide sequence ID" value="NZ_CP098242.1"/>
</dbReference>
<gene>
    <name evidence="1" type="ORF">NB640_00400</name>
</gene>
<sequence>MKKIIGVIVVFVVVVIAFHQGASYFSKRVEEKRNSPVIITGSYSGEESSKPESGQYETIEWEELMPAGWNPVKNTEGLKIEELEDNDPRAVEALKKTMDAWKNAPVNPALNGKSVRIAGFVVPLEYQGNALKEFLLVPYYGACIHTPPPPPNQIIHVALAKHARNIRAMDAVWITGDMTVQQKDTVLGVSGYTMKGLSIVPYVEEKKPDAKEEGGS</sequence>
<keyword evidence="2" id="KW-1185">Reference proteome</keyword>
<dbReference type="Proteomes" id="UP001156215">
    <property type="component" value="Chromosome"/>
</dbReference>
<evidence type="ECO:0000313" key="2">
    <source>
        <dbReference type="Proteomes" id="UP001156215"/>
    </source>
</evidence>
<name>A0A9E9P2R1_9BURK</name>
<reference evidence="1" key="1">
    <citation type="journal article" date="2022" name="Front. Microbiol.">
        <title>New perspectives on an old grouping: The genomic and phenotypic variability of Oxalobacter formigenes and the implications for calcium oxalate stone prevention.</title>
        <authorList>
            <person name="Chmiel J.A."/>
            <person name="Carr C."/>
            <person name="Stuivenberg G.A."/>
            <person name="Venema R."/>
            <person name="Chanyi R.M."/>
            <person name="Al K.F."/>
            <person name="Giguere D."/>
            <person name="Say H."/>
            <person name="Akouris P.P."/>
            <person name="Dominguez Romero S.A."/>
            <person name="Kwong A."/>
            <person name="Tai V."/>
            <person name="Koval S.F."/>
            <person name="Razvi H."/>
            <person name="Bjazevic J."/>
            <person name="Burton J.P."/>
        </authorList>
    </citation>
    <scope>NUCLEOTIDE SEQUENCE</scope>
    <source>
        <strain evidence="1">WoOx3</strain>
    </source>
</reference>
<dbReference type="EMBL" id="CP098242">
    <property type="protein sequence ID" value="WAW10169.1"/>
    <property type="molecule type" value="Genomic_DNA"/>
</dbReference>
<dbReference type="Pfam" id="PF11736">
    <property type="entry name" value="DUF3299"/>
    <property type="match status" value="1"/>
</dbReference>
<protein>
    <submittedName>
        <fullName evidence="1">DUF3299 domain-containing protein</fullName>
    </submittedName>
</protein>
<dbReference type="KEGG" id="ovb:NB640_00400"/>
<proteinExistence type="predicted"/>